<keyword evidence="3" id="KW-1185">Reference proteome</keyword>
<dbReference type="Pfam" id="PF13738">
    <property type="entry name" value="Pyr_redox_3"/>
    <property type="match status" value="1"/>
</dbReference>
<evidence type="ECO:0008006" key="4">
    <source>
        <dbReference type="Google" id="ProtNLM"/>
    </source>
</evidence>
<evidence type="ECO:0000313" key="2">
    <source>
        <dbReference type="EMBL" id="CAK5279084.1"/>
    </source>
</evidence>
<name>A0AAD2K4X3_9AGAR</name>
<protein>
    <recommendedName>
        <fullName evidence="4">FAD/NAD(P)-binding domain-containing protein</fullName>
    </recommendedName>
</protein>
<proteinExistence type="inferred from homology"/>
<dbReference type="Proteomes" id="UP001295794">
    <property type="component" value="Unassembled WGS sequence"/>
</dbReference>
<dbReference type="PANTHER" id="PTHR42877:SF4">
    <property type="entry name" value="FAD_NAD(P)-BINDING DOMAIN-CONTAINING PROTEIN-RELATED"/>
    <property type="match status" value="1"/>
</dbReference>
<organism evidence="2 3">
    <name type="scientific">Mycena citricolor</name>
    <dbReference type="NCBI Taxonomy" id="2018698"/>
    <lineage>
        <taxon>Eukaryota</taxon>
        <taxon>Fungi</taxon>
        <taxon>Dikarya</taxon>
        <taxon>Basidiomycota</taxon>
        <taxon>Agaricomycotina</taxon>
        <taxon>Agaricomycetes</taxon>
        <taxon>Agaricomycetidae</taxon>
        <taxon>Agaricales</taxon>
        <taxon>Marasmiineae</taxon>
        <taxon>Mycenaceae</taxon>
        <taxon>Mycena</taxon>
    </lineage>
</organism>
<comment type="caution">
    <text evidence="2">The sequence shown here is derived from an EMBL/GenBank/DDBJ whole genome shotgun (WGS) entry which is preliminary data.</text>
</comment>
<dbReference type="EMBL" id="CAVNYO010000434">
    <property type="protein sequence ID" value="CAK5279084.1"/>
    <property type="molecule type" value="Genomic_DNA"/>
</dbReference>
<dbReference type="PRINTS" id="PR00411">
    <property type="entry name" value="PNDRDTASEI"/>
</dbReference>
<evidence type="ECO:0000256" key="1">
    <source>
        <dbReference type="ARBA" id="ARBA00010139"/>
    </source>
</evidence>
<dbReference type="PANTHER" id="PTHR42877">
    <property type="entry name" value="L-ORNITHINE N(5)-MONOOXYGENASE-RELATED"/>
    <property type="match status" value="1"/>
</dbReference>
<dbReference type="Gene3D" id="3.50.50.60">
    <property type="entry name" value="FAD/NAD(P)-binding domain"/>
    <property type="match status" value="2"/>
</dbReference>
<accession>A0AAD2K4X3</accession>
<dbReference type="AlphaFoldDB" id="A0AAD2K4X3"/>
<gene>
    <name evidence="2" type="ORF">MYCIT1_LOCUS28899</name>
</gene>
<comment type="similarity">
    <text evidence="1">Belongs to the FAD-binding monooxygenase family.</text>
</comment>
<dbReference type="InterPro" id="IPR036188">
    <property type="entry name" value="FAD/NAD-bd_sf"/>
</dbReference>
<sequence length="521" mass="58493">MSASAPNDPDVLIIGAGFSGLAMAIQLKKRGMTNFLIVEKGGDVGGTWRVLAYVPSESTPKQPRRPGLSPLHGSAADVNAHLYSLASDLNPSWTHTRASQPEIQAYLVSLAGRYQLRPRILFDTRVDGAEWLPDERRYLVNLSRGGVLKTRVLICAMGFFDTPRTPNCPGVEDDLFKGPSFHSARWDHSFDLRGKRVAVIGSGPSASQIVPALSRHPETHVMQYARSKNWFVPSMSTPYSAWARWLFSAIPLLMRISRWYNFLTSEMRYLALFKFHTLNRVSQNVKKLPLDVVAPFKLSQVARKYMREETPGRYHDALIPSETSDPYLRLGCKRIVFDSGYLAALARDNVTVIPEAVEQITETGIVSKCGEQGFDAIDGFSIPITGKQRKTVEEYYKESGGLMAYMGTCLPGFPNLFLISGPNTISGHLSVWFTSEIQARYISDLIRPILANRASSIEVAQSATAAYNEMLQRRAAGTVWATCRSWYTSEDTGKSYAIFPASMVRFWWWFRWVRWADYEIA</sequence>
<reference evidence="2" key="1">
    <citation type="submission" date="2023-11" db="EMBL/GenBank/DDBJ databases">
        <authorList>
            <person name="De Vega J J."/>
            <person name="De Vega J J."/>
        </authorList>
    </citation>
    <scope>NUCLEOTIDE SEQUENCE</scope>
</reference>
<evidence type="ECO:0000313" key="3">
    <source>
        <dbReference type="Proteomes" id="UP001295794"/>
    </source>
</evidence>
<dbReference type="SUPFAM" id="SSF51905">
    <property type="entry name" value="FAD/NAD(P)-binding domain"/>
    <property type="match status" value="2"/>
</dbReference>
<dbReference type="InterPro" id="IPR051209">
    <property type="entry name" value="FAD-bind_Monooxygenase_sf"/>
</dbReference>